<feature type="binding site" evidence="2">
    <location>
        <position position="153"/>
    </location>
    <ligand>
        <name>Fe cation</name>
        <dbReference type="ChEBI" id="CHEBI:24875"/>
    </ligand>
</feature>
<keyword evidence="7" id="KW-1185">Reference proteome</keyword>
<dbReference type="AlphaFoldDB" id="A0A375AGA5"/>
<dbReference type="InterPro" id="IPR014710">
    <property type="entry name" value="RmlC-like_jellyroll"/>
</dbReference>
<sequence>MVSFFVAAVTVGEANGFLFSRKFFEQSGEFFQLSYYALPVRLKKTQQERNMIYLRKAHDRGHANHGWLDSWHTFSFADYYDPDFMGFSALRVINEDVIAAGQGFGTHPHRDMEILTYVLAGTVEHQDSMGNKEQIPAGEFQIMSAGTGIRHSEYNARQDMPLHLYQIWILPEKTGLTPRYDQRRFDDPQGRQLVLSPDARDGSLKVFQDMTLWRWALKAQETSSYQTQQGRVLWIQVVRGSIDINGQQATTSDALAIWDETEITVQASEDSEILLFDLPPVK</sequence>
<dbReference type="CDD" id="cd20311">
    <property type="entry name" value="cupin_Yhhw_C"/>
    <property type="match status" value="1"/>
</dbReference>
<comment type="similarity">
    <text evidence="1 3">Belongs to the pirin family.</text>
</comment>
<dbReference type="InterPro" id="IPR041602">
    <property type="entry name" value="Quercetinase_C"/>
</dbReference>
<organism evidence="6 7">
    <name type="scientific">Dickeya aquatica</name>
    <dbReference type="NCBI Taxonomy" id="1401087"/>
    <lineage>
        <taxon>Bacteria</taxon>
        <taxon>Pseudomonadati</taxon>
        <taxon>Pseudomonadota</taxon>
        <taxon>Gammaproteobacteria</taxon>
        <taxon>Enterobacterales</taxon>
        <taxon>Pectobacteriaceae</taxon>
        <taxon>Dickeya</taxon>
    </lineage>
</organism>
<feature type="binding site" evidence="2">
    <location>
        <position position="151"/>
    </location>
    <ligand>
        <name>Fe cation</name>
        <dbReference type="ChEBI" id="CHEBI:24875"/>
    </ligand>
</feature>
<dbReference type="CDD" id="cd02910">
    <property type="entry name" value="cupin_Yhhw_N"/>
    <property type="match status" value="1"/>
</dbReference>
<dbReference type="GO" id="GO:0051213">
    <property type="term" value="F:dioxygenase activity"/>
    <property type="evidence" value="ECO:0007669"/>
    <property type="project" value="UniProtKB-KW"/>
</dbReference>
<evidence type="ECO:0000256" key="1">
    <source>
        <dbReference type="ARBA" id="ARBA00008416"/>
    </source>
</evidence>
<protein>
    <submittedName>
        <fullName evidence="6">Qercetin 2,3-dioxygenase</fullName>
    </submittedName>
</protein>
<accession>A0A375AGA5</accession>
<feature type="domain" description="Pirin N-terminal" evidence="4">
    <location>
        <begin position="59"/>
        <end position="169"/>
    </location>
</feature>
<dbReference type="PANTHER" id="PTHR43212">
    <property type="entry name" value="QUERCETIN 2,3-DIOXYGENASE"/>
    <property type="match status" value="1"/>
</dbReference>
<evidence type="ECO:0000259" key="4">
    <source>
        <dbReference type="Pfam" id="PF02678"/>
    </source>
</evidence>
<dbReference type="SUPFAM" id="SSF51182">
    <property type="entry name" value="RmlC-like cupins"/>
    <property type="match status" value="1"/>
</dbReference>
<name>A0A375AGA5_9GAMM</name>
<feature type="binding site" evidence="2">
    <location>
        <position position="109"/>
    </location>
    <ligand>
        <name>Fe cation</name>
        <dbReference type="ChEBI" id="CHEBI:24875"/>
    </ligand>
</feature>
<dbReference type="PIRSF" id="PIRSF006232">
    <property type="entry name" value="Pirin"/>
    <property type="match status" value="1"/>
</dbReference>
<reference evidence="6 7" key="1">
    <citation type="submission" date="2016-09" db="EMBL/GenBank/DDBJ databases">
        <authorList>
            <person name="Reverchon S."/>
            <person name="Nasser W."/>
            <person name="Leonard S."/>
            <person name="Brochier C."/>
            <person name="Duprey A."/>
        </authorList>
    </citation>
    <scope>NUCLEOTIDE SEQUENCE [LARGE SCALE GENOMIC DNA]</scope>
    <source>
        <strain evidence="6 7">174/2</strain>
    </source>
</reference>
<dbReference type="InterPro" id="IPR003829">
    <property type="entry name" value="Pirin_N_dom"/>
</dbReference>
<keyword evidence="6" id="KW-0560">Oxidoreductase</keyword>
<keyword evidence="2" id="KW-0408">Iron</keyword>
<gene>
    <name evidence="6" type="primary">yhhW</name>
    <name evidence="6" type="ORF">DAQ1742_04181</name>
</gene>
<feature type="domain" description="Quercetin 2,3-dioxygenase C-terminal cupin" evidence="5">
    <location>
        <begin position="193"/>
        <end position="278"/>
    </location>
</feature>
<comment type="cofactor">
    <cofactor evidence="2">
        <name>Fe cation</name>
        <dbReference type="ChEBI" id="CHEBI:24875"/>
    </cofactor>
    <text evidence="2">Binds 1 Fe cation per subunit.</text>
</comment>
<evidence type="ECO:0000313" key="7">
    <source>
        <dbReference type="Proteomes" id="UP000294820"/>
    </source>
</evidence>
<dbReference type="Pfam" id="PF17954">
    <property type="entry name" value="Pirin_C_2"/>
    <property type="match status" value="1"/>
</dbReference>
<keyword evidence="2" id="KW-0479">Metal-binding</keyword>
<dbReference type="EMBL" id="LT615367">
    <property type="protein sequence ID" value="SLM64946.1"/>
    <property type="molecule type" value="Genomic_DNA"/>
</dbReference>
<feature type="binding site" evidence="2">
    <location>
        <position position="107"/>
    </location>
    <ligand>
        <name>Fe cation</name>
        <dbReference type="ChEBI" id="CHEBI:24875"/>
    </ligand>
</feature>
<evidence type="ECO:0000259" key="5">
    <source>
        <dbReference type="Pfam" id="PF17954"/>
    </source>
</evidence>
<dbReference type="KEGG" id="daq:DAQ1742_04181"/>
<dbReference type="InterPro" id="IPR011051">
    <property type="entry name" value="RmlC_Cupin_sf"/>
</dbReference>
<proteinExistence type="inferred from homology"/>
<dbReference type="InterPro" id="IPR012093">
    <property type="entry name" value="Pirin"/>
</dbReference>
<dbReference type="FunFam" id="2.60.120.10:FF:000021">
    <property type="entry name" value="Quercetin 2,3-dioxygenase"/>
    <property type="match status" value="1"/>
</dbReference>
<dbReference type="Gene3D" id="2.60.120.10">
    <property type="entry name" value="Jelly Rolls"/>
    <property type="match status" value="2"/>
</dbReference>
<dbReference type="GO" id="GO:0046872">
    <property type="term" value="F:metal ion binding"/>
    <property type="evidence" value="ECO:0007669"/>
    <property type="project" value="UniProtKB-KW"/>
</dbReference>
<dbReference type="Pfam" id="PF02678">
    <property type="entry name" value="Pirin"/>
    <property type="match status" value="1"/>
</dbReference>
<dbReference type="Proteomes" id="UP000294820">
    <property type="component" value="Chromosome 1"/>
</dbReference>
<dbReference type="PANTHER" id="PTHR43212:SF3">
    <property type="entry name" value="QUERCETIN 2,3-DIOXYGENASE"/>
    <property type="match status" value="1"/>
</dbReference>
<keyword evidence="6" id="KW-0223">Dioxygenase</keyword>
<evidence type="ECO:0000313" key="6">
    <source>
        <dbReference type="EMBL" id="SLM64946.1"/>
    </source>
</evidence>
<evidence type="ECO:0000256" key="3">
    <source>
        <dbReference type="RuleBase" id="RU003457"/>
    </source>
</evidence>
<evidence type="ECO:0000256" key="2">
    <source>
        <dbReference type="PIRSR" id="PIRSR006232-1"/>
    </source>
</evidence>